<dbReference type="PROSITE" id="PS51318">
    <property type="entry name" value="TAT"/>
    <property type="match status" value="1"/>
</dbReference>
<name>A0ABS1UW26_9ACTN</name>
<organism evidence="2 4">
    <name type="scientific">Micromonospora fiedleri</name>
    <dbReference type="NCBI Taxonomy" id="1157498"/>
    <lineage>
        <taxon>Bacteria</taxon>
        <taxon>Bacillati</taxon>
        <taxon>Actinomycetota</taxon>
        <taxon>Actinomycetes</taxon>
        <taxon>Micromonosporales</taxon>
        <taxon>Micromonosporaceae</taxon>
        <taxon>Micromonospora</taxon>
    </lineage>
</organism>
<accession>A0ABS1UW26</accession>
<sequence length="85" mass="8683">MNTWSRKRLLAAGASGALLAGVVAVGSPAFAEPGDDAGVEVTVEIEEIREPGVLAMTVAADSVLLSEDGSTLLVRQFTGELPTVT</sequence>
<evidence type="ECO:0000313" key="4">
    <source>
        <dbReference type="Proteomes" id="UP000661193"/>
    </source>
</evidence>
<dbReference type="InterPro" id="IPR006311">
    <property type="entry name" value="TAT_signal"/>
</dbReference>
<protein>
    <submittedName>
        <fullName evidence="2">Uncharacterized protein</fullName>
    </submittedName>
</protein>
<dbReference type="Proteomes" id="UP000661193">
    <property type="component" value="Unassembled WGS sequence"/>
</dbReference>
<evidence type="ECO:0000256" key="1">
    <source>
        <dbReference type="SAM" id="SignalP"/>
    </source>
</evidence>
<dbReference type="EMBL" id="JAETXL010000134">
    <property type="protein sequence ID" value="MBL6280562.1"/>
    <property type="molecule type" value="Genomic_DNA"/>
</dbReference>
<feature type="non-terminal residue" evidence="2">
    <location>
        <position position="85"/>
    </location>
</feature>
<gene>
    <name evidence="2" type="ORF">JMF97_30985</name>
    <name evidence="3" type="ORF">JMF97_30990</name>
</gene>
<proteinExistence type="predicted"/>
<keyword evidence="1" id="KW-0732">Signal</keyword>
<dbReference type="EMBL" id="JAETXL010000133">
    <property type="protein sequence ID" value="MBL6280561.1"/>
    <property type="molecule type" value="Genomic_DNA"/>
</dbReference>
<keyword evidence="4" id="KW-1185">Reference proteome</keyword>
<feature type="chain" id="PRO_5045032083" evidence="1">
    <location>
        <begin position="32"/>
        <end position="85"/>
    </location>
</feature>
<feature type="signal peptide" evidence="1">
    <location>
        <begin position="1"/>
        <end position="31"/>
    </location>
</feature>
<reference evidence="2 4" key="1">
    <citation type="submission" date="2021-01" db="EMBL/GenBank/DDBJ databases">
        <title>Genome sequencing of Micromonospora fiedleri MG-37.</title>
        <authorList>
            <person name="Moreland P.E.J."/>
            <person name="Stach J.E.M."/>
        </authorList>
    </citation>
    <scope>NUCLEOTIDE SEQUENCE [LARGE SCALE GENOMIC DNA]</scope>
    <source>
        <strain evidence="2 4">MG-37</strain>
    </source>
</reference>
<comment type="caution">
    <text evidence="2">The sequence shown here is derived from an EMBL/GenBank/DDBJ whole genome shotgun (WGS) entry which is preliminary data.</text>
</comment>
<evidence type="ECO:0000313" key="2">
    <source>
        <dbReference type="EMBL" id="MBL6280561.1"/>
    </source>
</evidence>
<evidence type="ECO:0000313" key="3">
    <source>
        <dbReference type="EMBL" id="MBL6280562.1"/>
    </source>
</evidence>